<dbReference type="STRING" id="1255658.FM114_03540"/>
<dbReference type="RefSeq" id="WP_218668437.1">
    <property type="nucleotide sequence ID" value="NZ_FUKQ01000011.1"/>
</dbReference>
<dbReference type="InterPro" id="IPR027417">
    <property type="entry name" value="P-loop_NTPase"/>
</dbReference>
<dbReference type="AlphaFoldDB" id="A0A1R4ISG0"/>
<dbReference type="Gene3D" id="3.40.50.300">
    <property type="entry name" value="P-loop containing nucleotide triphosphate hydrolases"/>
    <property type="match status" value="1"/>
</dbReference>
<evidence type="ECO:0000313" key="1">
    <source>
        <dbReference type="EMBL" id="SJN22832.1"/>
    </source>
</evidence>
<proteinExistence type="predicted"/>
<sequence length="189" mass="21300">MLLIVFGPPAVGKMSIGRAVCARTSFHLFHNHMTIEPLLETFGFGTPAFNTLNGEFRIRVLEEAARHGVDLLFAVVWALDCREDLDVMRRYTEIFDGRVAFVELRAGLGTRLARNHTDERLLHKVSKRDLEWSDANVRQLESEWQMTSKDGCDLAAELLNAHPRLVVETEDLSIDEAAAPIAGWTVSLR</sequence>
<reference evidence="1 2" key="1">
    <citation type="submission" date="2017-02" db="EMBL/GenBank/DDBJ databases">
        <authorList>
            <person name="Peterson S.W."/>
        </authorList>
    </citation>
    <scope>NUCLEOTIDE SEQUENCE [LARGE SCALE GENOMIC DNA]</scope>
    <source>
        <strain evidence="1 2">LSP_Lj1</strain>
    </source>
</reference>
<dbReference type="EMBL" id="FUKQ01000011">
    <property type="protein sequence ID" value="SJN22832.1"/>
    <property type="molecule type" value="Genomic_DNA"/>
</dbReference>
<keyword evidence="2" id="KW-1185">Reference proteome</keyword>
<evidence type="ECO:0000313" key="2">
    <source>
        <dbReference type="Proteomes" id="UP000188342"/>
    </source>
</evidence>
<protein>
    <submittedName>
        <fullName evidence="1">Uncharacterized protein</fullName>
    </submittedName>
</protein>
<accession>A0A1R4ISG0</accession>
<dbReference type="SUPFAM" id="SSF52540">
    <property type="entry name" value="P-loop containing nucleoside triphosphate hydrolases"/>
    <property type="match status" value="1"/>
</dbReference>
<gene>
    <name evidence="1" type="ORF">FM114_03540</name>
</gene>
<name>A0A1R4ISG0_9ACTN</name>
<dbReference type="Proteomes" id="UP000188342">
    <property type="component" value="Unassembled WGS sequence"/>
</dbReference>
<organism evidence="1 2">
    <name type="scientific">Luteococcus japonicus LSP_Lj1</name>
    <dbReference type="NCBI Taxonomy" id="1255658"/>
    <lineage>
        <taxon>Bacteria</taxon>
        <taxon>Bacillati</taxon>
        <taxon>Actinomycetota</taxon>
        <taxon>Actinomycetes</taxon>
        <taxon>Propionibacteriales</taxon>
        <taxon>Propionibacteriaceae</taxon>
        <taxon>Luteococcus</taxon>
    </lineage>
</organism>